<feature type="compositionally biased region" description="Polar residues" evidence="2">
    <location>
        <begin position="524"/>
        <end position="536"/>
    </location>
</feature>
<feature type="compositionally biased region" description="Basic and acidic residues" evidence="2">
    <location>
        <begin position="155"/>
        <end position="166"/>
    </location>
</feature>
<gene>
    <name evidence="3" type="ORF">K457DRAFT_22021</name>
</gene>
<organism evidence="3 4">
    <name type="scientific">Linnemannia elongata AG-77</name>
    <dbReference type="NCBI Taxonomy" id="1314771"/>
    <lineage>
        <taxon>Eukaryota</taxon>
        <taxon>Fungi</taxon>
        <taxon>Fungi incertae sedis</taxon>
        <taxon>Mucoromycota</taxon>
        <taxon>Mortierellomycotina</taxon>
        <taxon>Mortierellomycetes</taxon>
        <taxon>Mortierellales</taxon>
        <taxon>Mortierellaceae</taxon>
        <taxon>Linnemannia</taxon>
    </lineage>
</organism>
<feature type="compositionally biased region" description="Polar residues" evidence="2">
    <location>
        <begin position="692"/>
        <end position="704"/>
    </location>
</feature>
<proteinExistence type="predicted"/>
<keyword evidence="1" id="KW-0175">Coiled coil</keyword>
<evidence type="ECO:0000313" key="4">
    <source>
        <dbReference type="Proteomes" id="UP000078512"/>
    </source>
</evidence>
<feature type="compositionally biased region" description="Polar residues" evidence="2">
    <location>
        <begin position="575"/>
        <end position="588"/>
    </location>
</feature>
<feature type="compositionally biased region" description="Polar residues" evidence="2">
    <location>
        <begin position="318"/>
        <end position="327"/>
    </location>
</feature>
<feature type="compositionally biased region" description="Basic and acidic residues" evidence="2">
    <location>
        <begin position="191"/>
        <end position="201"/>
    </location>
</feature>
<feature type="compositionally biased region" description="Polar residues" evidence="2">
    <location>
        <begin position="660"/>
        <end position="676"/>
    </location>
</feature>
<feature type="compositionally biased region" description="Polar residues" evidence="2">
    <location>
        <begin position="608"/>
        <end position="617"/>
    </location>
</feature>
<name>A0A197JNB6_9FUNG</name>
<feature type="region of interest" description="Disordered" evidence="2">
    <location>
        <begin position="494"/>
        <end position="704"/>
    </location>
</feature>
<feature type="compositionally biased region" description="Low complexity" evidence="2">
    <location>
        <begin position="618"/>
        <end position="642"/>
    </location>
</feature>
<dbReference type="OrthoDB" id="2420755at2759"/>
<sequence>MVYKGKNFDPNYHLKKKVDKSLPESNYSTNNSNNKNTYYHNNSNNYSHNYDTYNHNDSYTSPPPPARWTDRSPPDPASSIDGNRSRSKRATSRPRLEDSVDRRPERSSSRNYDDAPPPRRHDNNSINSNNNNNTNSNNTNNSRSSSCSSSSANAKKRETPLEKQLRVADHLARNPLDKRAHANAYKISGADVHKVPEDHEQSGAPALAPENNYMDDTNKDEAEPQQQEQQQQQWSSLSAQAAIPHQDLHQDRNTMESNQCYQNMVRQSSVATTSSVTTTVTPTDNKNPWTRSPSVLSSSSQLLSPASSTMDIHPEPSPNSTLTQPYNWTDQDEARTGKTTESLPSEVVQPCQQLDVTQTSQSQTYPQLDNVMKMVPSLALQAIDEKINFLDHLWRSGNDKLSQTVKVAEQSVLTCVLRQVMEEVRIYAVLRETLHSQAFKGQILPIETLTETMRQLDARRNFDISCLQPGVPIPDIPLDQSFQAMHDMTPLLATSNGVESTTTPAPEVAAPPPPANNVEESAAVSSDQAHLANSSNPRKRTLEQIDSDQTQGSRATMYHDIDSSVTEDTKGPDLQPSNNSTVHQSSVDTTATTLTTITTLPTLDRPHTPSSAEVQRVSTTSSTSSLSLDSLSSSISSTPTTRTSKRDKPMPNKAAGTPPLGNSYTDPPALQESNSVPPALTDSIPASKDMEQTISTNSGRTSYSGRTMMDIEKELRLIREEGQEQRLRTDQLLAQLESEARLRREADHRVSQLTRELQSERHLTLEKDLESKRSEALLMMAKAREEIQQGKVLIAQVKEELALERAAKAEAMIETARIEVERNRLLAYVQSLGGPSAVMPGGPFMGCNPAMPPTSAATLLTRFPSPTGSDGGGQGVLVTAAESPSGQVNQDRLIDAAAISVKVEGSL</sequence>
<feature type="compositionally biased region" description="Low complexity" evidence="2">
    <location>
        <begin position="124"/>
        <end position="153"/>
    </location>
</feature>
<keyword evidence="4" id="KW-1185">Reference proteome</keyword>
<feature type="compositionally biased region" description="Low complexity" evidence="2">
    <location>
        <begin position="25"/>
        <end position="56"/>
    </location>
</feature>
<feature type="compositionally biased region" description="Low complexity" evidence="2">
    <location>
        <begin position="589"/>
        <end position="603"/>
    </location>
</feature>
<feature type="compositionally biased region" description="Low complexity" evidence="2">
    <location>
        <begin position="499"/>
        <end position="508"/>
    </location>
</feature>
<reference evidence="3 4" key="1">
    <citation type="submission" date="2016-05" db="EMBL/GenBank/DDBJ databases">
        <title>Genome sequencing reveals origins of a unique bacterial endosymbiosis in the earliest lineages of terrestrial Fungi.</title>
        <authorList>
            <consortium name="DOE Joint Genome Institute"/>
            <person name="Uehling J."/>
            <person name="Gryganskyi A."/>
            <person name="Hameed K."/>
            <person name="Tschaplinski T."/>
            <person name="Misztal P."/>
            <person name="Wu S."/>
            <person name="Desiro A."/>
            <person name="Vande Pol N."/>
            <person name="Du Z.-Y."/>
            <person name="Zienkiewicz A."/>
            <person name="Zienkiewicz K."/>
            <person name="Morin E."/>
            <person name="Tisserant E."/>
            <person name="Splivallo R."/>
            <person name="Hainaut M."/>
            <person name="Henrissat B."/>
            <person name="Ohm R."/>
            <person name="Kuo A."/>
            <person name="Yan J."/>
            <person name="Lipzen A."/>
            <person name="Nolan M."/>
            <person name="Labutti K."/>
            <person name="Barry K."/>
            <person name="Goldstein A."/>
            <person name="Labbe J."/>
            <person name="Schadt C."/>
            <person name="Tuskan G."/>
            <person name="Grigoriev I."/>
            <person name="Martin F."/>
            <person name="Vilgalys R."/>
            <person name="Bonito G."/>
        </authorList>
    </citation>
    <scope>NUCLEOTIDE SEQUENCE [LARGE SCALE GENOMIC DNA]</scope>
    <source>
        <strain evidence="3 4">AG-77</strain>
    </source>
</reference>
<accession>A0A197JNB6</accession>
<evidence type="ECO:0000313" key="3">
    <source>
        <dbReference type="EMBL" id="OAQ26645.1"/>
    </source>
</evidence>
<feature type="compositionally biased region" description="Low complexity" evidence="2">
    <location>
        <begin position="224"/>
        <end position="241"/>
    </location>
</feature>
<feature type="compositionally biased region" description="Low complexity" evidence="2">
    <location>
        <begin position="292"/>
        <end position="308"/>
    </location>
</feature>
<feature type="region of interest" description="Disordered" evidence="2">
    <location>
        <begin position="266"/>
        <end position="327"/>
    </location>
</feature>
<feature type="region of interest" description="Disordered" evidence="2">
    <location>
        <begin position="191"/>
        <end position="241"/>
    </location>
</feature>
<feature type="compositionally biased region" description="Basic and acidic residues" evidence="2">
    <location>
        <begin position="557"/>
        <end position="571"/>
    </location>
</feature>
<protein>
    <submittedName>
        <fullName evidence="3">Uncharacterized protein</fullName>
    </submittedName>
</protein>
<dbReference type="AlphaFoldDB" id="A0A197JNB6"/>
<dbReference type="EMBL" id="KV442065">
    <property type="protein sequence ID" value="OAQ26645.1"/>
    <property type="molecule type" value="Genomic_DNA"/>
</dbReference>
<dbReference type="Proteomes" id="UP000078512">
    <property type="component" value="Unassembled WGS sequence"/>
</dbReference>
<evidence type="ECO:0000256" key="2">
    <source>
        <dbReference type="SAM" id="MobiDB-lite"/>
    </source>
</evidence>
<feature type="region of interest" description="Disordered" evidence="2">
    <location>
        <begin position="1"/>
        <end position="166"/>
    </location>
</feature>
<feature type="compositionally biased region" description="Basic and acidic residues" evidence="2">
    <location>
        <begin position="94"/>
        <end position="123"/>
    </location>
</feature>
<evidence type="ECO:0000256" key="1">
    <source>
        <dbReference type="SAM" id="Coils"/>
    </source>
</evidence>
<feature type="coiled-coil region" evidence="1">
    <location>
        <begin position="766"/>
        <end position="814"/>
    </location>
</feature>
<feature type="compositionally biased region" description="Low complexity" evidence="2">
    <location>
        <begin position="268"/>
        <end position="283"/>
    </location>
</feature>